<evidence type="ECO:0000313" key="2">
    <source>
        <dbReference type="EMBL" id="AEB10225.1"/>
    </source>
</evidence>
<evidence type="ECO:0000256" key="1">
    <source>
        <dbReference type="SAM" id="Phobius"/>
    </source>
</evidence>
<organism evidence="2 3">
    <name type="scientific">Desulfobacca acetoxidans (strain ATCC 700848 / DSM 11109 / ASRB2)</name>
    <dbReference type="NCBI Taxonomy" id="880072"/>
    <lineage>
        <taxon>Bacteria</taxon>
        <taxon>Pseudomonadati</taxon>
        <taxon>Thermodesulfobacteriota</taxon>
        <taxon>Desulfobaccia</taxon>
        <taxon>Desulfobaccales</taxon>
        <taxon>Desulfobaccaceae</taxon>
        <taxon>Desulfobacca</taxon>
    </lineage>
</organism>
<dbReference type="EMBL" id="CP002629">
    <property type="protein sequence ID" value="AEB10225.1"/>
    <property type="molecule type" value="Genomic_DNA"/>
</dbReference>
<keyword evidence="3" id="KW-1185">Reference proteome</keyword>
<keyword evidence="1" id="KW-1133">Transmembrane helix</keyword>
<evidence type="ECO:0000313" key="3">
    <source>
        <dbReference type="Proteomes" id="UP000000483"/>
    </source>
</evidence>
<sequence>MTKAVRFLPEVENDILTGYAWYDGKSPGLGEEFLRMFWACTHDLIRYPKGYQRFMVNFVGVFSEDSLMPFIIDWQEAQLLFSGYFIVFAILNLLERSYKTGKN</sequence>
<reference evidence="3" key="2">
    <citation type="submission" date="2011-03" db="EMBL/GenBank/DDBJ databases">
        <title>The complete genome of Desulfobacca acetoxidans DSM 11109.</title>
        <authorList>
            <consortium name="US DOE Joint Genome Institute (JGI-PGF)"/>
            <person name="Lucas S."/>
            <person name="Copeland A."/>
            <person name="Lapidus A."/>
            <person name="Bruce D."/>
            <person name="Goodwin L."/>
            <person name="Pitluck S."/>
            <person name="Peters L."/>
            <person name="Kyrpides N."/>
            <person name="Mavromatis K."/>
            <person name="Ivanova N."/>
            <person name="Ovchinnikova G."/>
            <person name="Teshima H."/>
            <person name="Detter J.C."/>
            <person name="Han C."/>
            <person name="Land M."/>
            <person name="Hauser L."/>
            <person name="Markowitz V."/>
            <person name="Cheng J.-F."/>
            <person name="Hugenholtz P."/>
            <person name="Woyke T."/>
            <person name="Wu D."/>
            <person name="Spring S."/>
            <person name="Schueler E."/>
            <person name="Brambilla E."/>
            <person name="Klenk H.-P."/>
            <person name="Eisen J.A."/>
        </authorList>
    </citation>
    <scope>NUCLEOTIDE SEQUENCE [LARGE SCALE GENOMIC DNA]</scope>
    <source>
        <strain evidence="3">ATCC 700848 / DSM 11109 / ASRB2</strain>
    </source>
</reference>
<keyword evidence="1" id="KW-0472">Membrane</keyword>
<keyword evidence="1" id="KW-0812">Transmembrane</keyword>
<dbReference type="HOGENOM" id="CLU_2259188_0_0_7"/>
<accession>F2NFV6</accession>
<protein>
    <submittedName>
        <fullName evidence="2">Uncharacterized protein</fullName>
    </submittedName>
</protein>
<dbReference type="Proteomes" id="UP000000483">
    <property type="component" value="Chromosome"/>
</dbReference>
<dbReference type="KEGG" id="dao:Desac_2404"/>
<name>F2NFV6_DESAR</name>
<gene>
    <name evidence="2" type="ordered locus">Desac_2404</name>
</gene>
<proteinExistence type="predicted"/>
<reference evidence="2 3" key="1">
    <citation type="journal article" date="2011" name="Stand. Genomic Sci.">
        <title>Complete genome sequence of the acetate-degrading sulfate reducer Desulfobacca acetoxidans type strain (ASRB2).</title>
        <authorList>
            <person name="Goker M."/>
            <person name="Teshima H."/>
            <person name="Lapidus A."/>
            <person name="Nolan M."/>
            <person name="Lucas S."/>
            <person name="Hammon N."/>
            <person name="Deshpande S."/>
            <person name="Cheng J.F."/>
            <person name="Tapia R."/>
            <person name="Han C."/>
            <person name="Goodwin L."/>
            <person name="Pitluck S."/>
            <person name="Huntemann M."/>
            <person name="Liolios K."/>
            <person name="Ivanova N."/>
            <person name="Pagani I."/>
            <person name="Mavromatis K."/>
            <person name="Ovchinikova G."/>
            <person name="Pati A."/>
            <person name="Chen A."/>
            <person name="Palaniappan K."/>
            <person name="Land M."/>
            <person name="Hauser L."/>
            <person name="Brambilla E.M."/>
            <person name="Rohde M."/>
            <person name="Spring S."/>
            <person name="Detter J.C."/>
            <person name="Woyke T."/>
            <person name="Bristow J."/>
            <person name="Eisen J.A."/>
            <person name="Markowitz V."/>
            <person name="Hugenholtz P."/>
            <person name="Kyrpides N.C."/>
            <person name="Klenk H.P."/>
        </authorList>
    </citation>
    <scope>NUCLEOTIDE SEQUENCE [LARGE SCALE GENOMIC DNA]</scope>
    <source>
        <strain evidence="3">ATCC 700848 / DSM 11109 / ASRB2</strain>
    </source>
</reference>
<dbReference type="AlphaFoldDB" id="F2NFV6"/>
<feature type="transmembrane region" description="Helical" evidence="1">
    <location>
        <begin position="78"/>
        <end position="94"/>
    </location>
</feature>
<dbReference type="STRING" id="880072.Desac_2404"/>